<dbReference type="Proteomes" id="UP000645610">
    <property type="component" value="Unassembled WGS sequence"/>
</dbReference>
<protein>
    <submittedName>
        <fullName evidence="2">DUF3575 domain-containing protein</fullName>
    </submittedName>
</protein>
<organism evidence="2 3">
    <name type="scientific">Hymenobacter properus</name>
    <dbReference type="NCBI Taxonomy" id="2791026"/>
    <lineage>
        <taxon>Bacteria</taxon>
        <taxon>Pseudomonadati</taxon>
        <taxon>Bacteroidota</taxon>
        <taxon>Cytophagia</taxon>
        <taxon>Cytophagales</taxon>
        <taxon>Hymenobacteraceae</taxon>
        <taxon>Hymenobacter</taxon>
    </lineage>
</organism>
<dbReference type="InterPro" id="IPR021958">
    <property type="entry name" value="DUF3575"/>
</dbReference>
<keyword evidence="3" id="KW-1185">Reference proteome</keyword>
<name>A0A931BGK6_9BACT</name>
<sequence>MKKALLALLPLFGLSTAASAQTNALKVNILSPLVRTGSFFIEHKVNEHQSVQLGGLFTAWSAGDTKITGFALTPEYRFYLSDSKTALEGFYLAPFLRYQNLTLTAVDGFEDPYGNTSDGKATLNTVGGGMLAGYQFVFKRRFTLDGFLGPSYNGGSLTLQAGDASHSFDAGPFKGFGLRSGITFGVAF</sequence>
<feature type="signal peptide" evidence="1">
    <location>
        <begin position="1"/>
        <end position="20"/>
    </location>
</feature>
<dbReference type="RefSeq" id="WP_196286251.1">
    <property type="nucleotide sequence ID" value="NZ_JADQDP010000002.1"/>
</dbReference>
<evidence type="ECO:0000313" key="2">
    <source>
        <dbReference type="EMBL" id="MBF9141917.1"/>
    </source>
</evidence>
<evidence type="ECO:0000313" key="3">
    <source>
        <dbReference type="Proteomes" id="UP000645610"/>
    </source>
</evidence>
<feature type="chain" id="PRO_5037428058" evidence="1">
    <location>
        <begin position="21"/>
        <end position="188"/>
    </location>
</feature>
<comment type="caution">
    <text evidence="2">The sequence shown here is derived from an EMBL/GenBank/DDBJ whole genome shotgun (WGS) entry which is preliminary data.</text>
</comment>
<dbReference type="AlphaFoldDB" id="A0A931BGK6"/>
<dbReference type="EMBL" id="JADQDP010000002">
    <property type="protein sequence ID" value="MBF9141917.1"/>
    <property type="molecule type" value="Genomic_DNA"/>
</dbReference>
<evidence type="ECO:0000256" key="1">
    <source>
        <dbReference type="SAM" id="SignalP"/>
    </source>
</evidence>
<accession>A0A931BGK6</accession>
<gene>
    <name evidence="2" type="ORF">I2I01_09750</name>
</gene>
<dbReference type="Pfam" id="PF12099">
    <property type="entry name" value="DUF3575"/>
    <property type="match status" value="1"/>
</dbReference>
<reference evidence="2 3" key="1">
    <citation type="submission" date="2020-11" db="EMBL/GenBank/DDBJ databases">
        <authorList>
            <person name="Kim M.K."/>
        </authorList>
    </citation>
    <scope>NUCLEOTIDE SEQUENCE [LARGE SCALE GENOMIC DNA]</scope>
    <source>
        <strain evidence="2 3">BT439</strain>
    </source>
</reference>
<proteinExistence type="predicted"/>
<keyword evidence="1" id="KW-0732">Signal</keyword>